<gene>
    <name evidence="1" type="ORF">H8F01_18700</name>
</gene>
<evidence type="ECO:0000313" key="1">
    <source>
        <dbReference type="EMBL" id="QNK01069.1"/>
    </source>
</evidence>
<protein>
    <submittedName>
        <fullName evidence="1">Uncharacterized protein</fullName>
    </submittedName>
</protein>
<organism evidence="1 2">
    <name type="scientific">Dyella telluris</name>
    <dbReference type="NCBI Taxonomy" id="2763498"/>
    <lineage>
        <taxon>Bacteria</taxon>
        <taxon>Pseudomonadati</taxon>
        <taxon>Pseudomonadota</taxon>
        <taxon>Gammaproteobacteria</taxon>
        <taxon>Lysobacterales</taxon>
        <taxon>Rhodanobacteraceae</taxon>
        <taxon>Dyella</taxon>
    </lineage>
</organism>
<dbReference type="RefSeq" id="WP_187056534.1">
    <property type="nucleotide sequence ID" value="NZ_CP060412.1"/>
</dbReference>
<name>A0A7G8Q2R1_9GAMM</name>
<evidence type="ECO:0000313" key="2">
    <source>
        <dbReference type="Proteomes" id="UP000515873"/>
    </source>
</evidence>
<sequence>MHHTVVAAMEMNFILVDELDERIDVFCEVFERGESVYWRAWLYGFATLLETFEGHAPSEAAIAGLIQAEILVRGIRAQVDPQGQ</sequence>
<reference evidence="1 2" key="1">
    <citation type="submission" date="2020-08" db="EMBL/GenBank/DDBJ databases">
        <title>Dyella sp. G9 isolated from forest soil.</title>
        <authorList>
            <person name="Fu J."/>
            <person name="Qiu L."/>
        </authorList>
    </citation>
    <scope>NUCLEOTIDE SEQUENCE [LARGE SCALE GENOMIC DNA]</scope>
    <source>
        <strain evidence="1 2">G9</strain>
    </source>
</reference>
<proteinExistence type="predicted"/>
<keyword evidence="2" id="KW-1185">Reference proteome</keyword>
<dbReference type="AlphaFoldDB" id="A0A7G8Q2R1"/>
<dbReference type="Proteomes" id="UP000515873">
    <property type="component" value="Chromosome"/>
</dbReference>
<accession>A0A7G8Q2R1</accession>
<dbReference type="EMBL" id="CP060412">
    <property type="protein sequence ID" value="QNK01069.1"/>
    <property type="molecule type" value="Genomic_DNA"/>
</dbReference>
<dbReference type="KEGG" id="dtl:H8F01_18700"/>